<accession>A0AC35FR01</accession>
<dbReference type="WBParaSite" id="PS1159_v2.g20004.t1">
    <property type="protein sequence ID" value="PS1159_v2.g20004.t1"/>
    <property type="gene ID" value="PS1159_v2.g20004"/>
</dbReference>
<sequence length="266" mass="30799">MDKEIIIPTLKDSENGKYEKFNDSESSVVLKHFKCIKNEIQECFFNLKCLMKSHDKIIDEILPFCRLEALEKLNITDFESMPIFNDSSEIDELSSLKIGKISNLNEKTLPKKTIKIFQNLTYGHLEAIKISLIPWPKLKKDFCDPSSKFLSIKSPNQSKSEKILSQFFIRYPYITVSKEIKTILENITAEEFQAVKDVINVSAHFRWIICKSVIILSTPIKTVTKVQKSECKKDETTTKFEPSLTNLKICRKWVLQDEFNKSGICK</sequence>
<dbReference type="Proteomes" id="UP000887580">
    <property type="component" value="Unplaced"/>
</dbReference>
<evidence type="ECO:0000313" key="2">
    <source>
        <dbReference type="WBParaSite" id="PS1159_v2.g20004.t1"/>
    </source>
</evidence>
<proteinExistence type="predicted"/>
<organism evidence="1 2">
    <name type="scientific">Panagrolaimus sp. PS1159</name>
    <dbReference type="NCBI Taxonomy" id="55785"/>
    <lineage>
        <taxon>Eukaryota</taxon>
        <taxon>Metazoa</taxon>
        <taxon>Ecdysozoa</taxon>
        <taxon>Nematoda</taxon>
        <taxon>Chromadorea</taxon>
        <taxon>Rhabditida</taxon>
        <taxon>Tylenchina</taxon>
        <taxon>Panagrolaimomorpha</taxon>
        <taxon>Panagrolaimoidea</taxon>
        <taxon>Panagrolaimidae</taxon>
        <taxon>Panagrolaimus</taxon>
    </lineage>
</organism>
<protein>
    <submittedName>
        <fullName evidence="2">Uncharacterized protein</fullName>
    </submittedName>
</protein>
<name>A0AC35FR01_9BILA</name>
<reference evidence="2" key="1">
    <citation type="submission" date="2022-11" db="UniProtKB">
        <authorList>
            <consortium name="WormBaseParasite"/>
        </authorList>
    </citation>
    <scope>IDENTIFICATION</scope>
</reference>
<evidence type="ECO:0000313" key="1">
    <source>
        <dbReference type="Proteomes" id="UP000887580"/>
    </source>
</evidence>